<comment type="similarity">
    <text evidence="13">Belongs to the polysaccharide monooxygenase AA9 family.</text>
</comment>
<dbReference type="GO" id="GO:0005576">
    <property type="term" value="C:extracellular region"/>
    <property type="evidence" value="ECO:0007669"/>
    <property type="project" value="UniProtKB-SubCell"/>
</dbReference>
<dbReference type="Gene3D" id="2.70.50.70">
    <property type="match status" value="1"/>
</dbReference>
<keyword evidence="3" id="KW-0964">Secreted</keyword>
<evidence type="ECO:0000256" key="7">
    <source>
        <dbReference type="ARBA" id="ARBA00023002"/>
    </source>
</evidence>
<accession>A0A9W4UFW0</accession>
<keyword evidence="7" id="KW-0560">Oxidoreductase</keyword>
<evidence type="ECO:0000313" key="18">
    <source>
        <dbReference type="Proteomes" id="UP001152607"/>
    </source>
</evidence>
<proteinExistence type="inferred from homology"/>
<dbReference type="PANTHER" id="PTHR33353">
    <property type="entry name" value="PUTATIVE (AFU_ORTHOLOGUE AFUA_1G12560)-RELATED"/>
    <property type="match status" value="1"/>
</dbReference>
<name>A0A9W4UFW0_9PLEO</name>
<keyword evidence="6" id="KW-0136">Cellulose degradation</keyword>
<keyword evidence="4" id="KW-0479">Metal-binding</keyword>
<evidence type="ECO:0000256" key="15">
    <source>
        <dbReference type="ARBA" id="ARBA00047174"/>
    </source>
</evidence>
<dbReference type="AlphaFoldDB" id="A0A9W4UFW0"/>
<dbReference type="GO" id="GO:0004497">
    <property type="term" value="F:monooxygenase activity"/>
    <property type="evidence" value="ECO:0007669"/>
    <property type="project" value="UniProtKB-KW"/>
</dbReference>
<keyword evidence="9" id="KW-0503">Monooxygenase</keyword>
<dbReference type="EC" id="1.14.99.56" evidence="15"/>
<comment type="catalytic activity">
    <reaction evidence="14">
        <text>[(1-&gt;4)-beta-D-glucosyl]n+m + reduced acceptor + O2 = 4-dehydro-beta-D-glucosyl-[(1-&gt;4)-beta-D-glucosyl]n-1 + [(1-&gt;4)-beta-D-glucosyl]m + acceptor + H2O.</text>
        <dbReference type="EC" id="1.14.99.56"/>
    </reaction>
</comment>
<dbReference type="InterPro" id="IPR049892">
    <property type="entry name" value="AA9"/>
</dbReference>
<dbReference type="Pfam" id="PF03443">
    <property type="entry name" value="AA9"/>
    <property type="match status" value="1"/>
</dbReference>
<protein>
    <recommendedName>
        <fullName evidence="15">lytic cellulose monooxygenase (C4-dehydrogenating)</fullName>
        <ecNumber evidence="15">1.14.99.56</ecNumber>
    </recommendedName>
</protein>
<comment type="cofactor">
    <cofactor evidence="1">
        <name>Cu(2+)</name>
        <dbReference type="ChEBI" id="CHEBI:29036"/>
    </cofactor>
</comment>
<evidence type="ECO:0000256" key="9">
    <source>
        <dbReference type="ARBA" id="ARBA00023033"/>
    </source>
</evidence>
<keyword evidence="8" id="KW-0186">Copper</keyword>
<sequence>MQTRGPEAQSVDFTKEENKKLYDQMKALWGTFQAGSVSFHRPPFPASLPLLSGATKWNFTIPASTPSGLYLVRFEQMFPNPQDAQFYVNCAHIEVVNDNGTPGALPDGVKIPGVYTRGQKDVYFSTYDYGLKGSLDGYTTPAPEVWTG</sequence>
<evidence type="ECO:0000256" key="11">
    <source>
        <dbReference type="ARBA" id="ARBA00023277"/>
    </source>
</evidence>
<dbReference type="InterPro" id="IPR005103">
    <property type="entry name" value="AA9_LPMO"/>
</dbReference>
<feature type="domain" description="Auxiliary Activity family 9 catalytic" evidence="16">
    <location>
        <begin position="53"/>
        <end position="128"/>
    </location>
</feature>
<dbReference type="PANTHER" id="PTHR33353:SF10">
    <property type="entry name" value="ENDO-BETA-1,4-GLUCANASE D"/>
    <property type="match status" value="1"/>
</dbReference>
<comment type="subcellular location">
    <subcellularLocation>
        <location evidence="2">Secreted</location>
    </subcellularLocation>
</comment>
<dbReference type="EMBL" id="CAOQHR010000005">
    <property type="protein sequence ID" value="CAI6334589.1"/>
    <property type="molecule type" value="Genomic_DNA"/>
</dbReference>
<dbReference type="GO" id="GO:0030245">
    <property type="term" value="P:cellulose catabolic process"/>
    <property type="evidence" value="ECO:0007669"/>
    <property type="project" value="UniProtKB-KW"/>
</dbReference>
<keyword evidence="18" id="KW-1185">Reference proteome</keyword>
<organism evidence="17 18">
    <name type="scientific">Periconia digitata</name>
    <dbReference type="NCBI Taxonomy" id="1303443"/>
    <lineage>
        <taxon>Eukaryota</taxon>
        <taxon>Fungi</taxon>
        <taxon>Dikarya</taxon>
        <taxon>Ascomycota</taxon>
        <taxon>Pezizomycotina</taxon>
        <taxon>Dothideomycetes</taxon>
        <taxon>Pleosporomycetidae</taxon>
        <taxon>Pleosporales</taxon>
        <taxon>Massarineae</taxon>
        <taxon>Periconiaceae</taxon>
        <taxon>Periconia</taxon>
    </lineage>
</organism>
<evidence type="ECO:0000256" key="2">
    <source>
        <dbReference type="ARBA" id="ARBA00004613"/>
    </source>
</evidence>
<evidence type="ECO:0000256" key="14">
    <source>
        <dbReference type="ARBA" id="ARBA00045077"/>
    </source>
</evidence>
<comment type="caution">
    <text evidence="17">The sequence shown here is derived from an EMBL/GenBank/DDBJ whole genome shotgun (WGS) entry which is preliminary data.</text>
</comment>
<dbReference type="Proteomes" id="UP001152607">
    <property type="component" value="Unassembled WGS sequence"/>
</dbReference>
<dbReference type="OrthoDB" id="6038816at2759"/>
<evidence type="ECO:0000256" key="4">
    <source>
        <dbReference type="ARBA" id="ARBA00022723"/>
    </source>
</evidence>
<reference evidence="17" key="1">
    <citation type="submission" date="2023-01" db="EMBL/GenBank/DDBJ databases">
        <authorList>
            <person name="Van Ghelder C."/>
            <person name="Rancurel C."/>
        </authorList>
    </citation>
    <scope>NUCLEOTIDE SEQUENCE</scope>
    <source>
        <strain evidence="17">CNCM I-4278</strain>
    </source>
</reference>
<evidence type="ECO:0000256" key="8">
    <source>
        <dbReference type="ARBA" id="ARBA00023008"/>
    </source>
</evidence>
<gene>
    <name evidence="17" type="ORF">PDIGIT_LOCUS7650</name>
</gene>
<evidence type="ECO:0000256" key="5">
    <source>
        <dbReference type="ARBA" id="ARBA00022729"/>
    </source>
</evidence>
<evidence type="ECO:0000256" key="12">
    <source>
        <dbReference type="ARBA" id="ARBA00023326"/>
    </source>
</evidence>
<dbReference type="GO" id="GO:0046872">
    <property type="term" value="F:metal ion binding"/>
    <property type="evidence" value="ECO:0007669"/>
    <property type="project" value="UniProtKB-KW"/>
</dbReference>
<evidence type="ECO:0000256" key="6">
    <source>
        <dbReference type="ARBA" id="ARBA00023001"/>
    </source>
</evidence>
<keyword evidence="5" id="KW-0732">Signal</keyword>
<evidence type="ECO:0000256" key="3">
    <source>
        <dbReference type="ARBA" id="ARBA00022525"/>
    </source>
</evidence>
<evidence type="ECO:0000256" key="10">
    <source>
        <dbReference type="ARBA" id="ARBA00023157"/>
    </source>
</evidence>
<evidence type="ECO:0000256" key="13">
    <source>
        <dbReference type="ARBA" id="ARBA00044502"/>
    </source>
</evidence>
<evidence type="ECO:0000259" key="16">
    <source>
        <dbReference type="Pfam" id="PF03443"/>
    </source>
</evidence>
<keyword evidence="10" id="KW-1015">Disulfide bond</keyword>
<keyword evidence="12" id="KW-0624">Polysaccharide degradation</keyword>
<evidence type="ECO:0000313" key="17">
    <source>
        <dbReference type="EMBL" id="CAI6334589.1"/>
    </source>
</evidence>
<evidence type="ECO:0000256" key="1">
    <source>
        <dbReference type="ARBA" id="ARBA00001973"/>
    </source>
</evidence>
<keyword evidence="11" id="KW-0119">Carbohydrate metabolism</keyword>